<comment type="caution">
    <text evidence="1">The sequence shown here is derived from an EMBL/GenBank/DDBJ whole genome shotgun (WGS) entry which is preliminary data.</text>
</comment>
<proteinExistence type="predicted"/>
<name>A0A4C1V9M1_EUMVA</name>
<evidence type="ECO:0000313" key="2">
    <source>
        <dbReference type="Proteomes" id="UP000299102"/>
    </source>
</evidence>
<keyword evidence="2" id="KW-1185">Reference proteome</keyword>
<reference evidence="1 2" key="1">
    <citation type="journal article" date="2019" name="Commun. Biol.">
        <title>The bagworm genome reveals a unique fibroin gene that provides high tensile strength.</title>
        <authorList>
            <person name="Kono N."/>
            <person name="Nakamura H."/>
            <person name="Ohtoshi R."/>
            <person name="Tomita M."/>
            <person name="Numata K."/>
            <person name="Arakawa K."/>
        </authorList>
    </citation>
    <scope>NUCLEOTIDE SEQUENCE [LARGE SCALE GENOMIC DNA]</scope>
</reference>
<evidence type="ECO:0000313" key="1">
    <source>
        <dbReference type="EMBL" id="GBP35369.1"/>
    </source>
</evidence>
<gene>
    <name evidence="1" type="ORF">EVAR_20742_1</name>
</gene>
<dbReference type="Proteomes" id="UP000299102">
    <property type="component" value="Unassembled WGS sequence"/>
</dbReference>
<organism evidence="1 2">
    <name type="scientific">Eumeta variegata</name>
    <name type="common">Bagworm moth</name>
    <name type="synonym">Eumeta japonica</name>
    <dbReference type="NCBI Taxonomy" id="151549"/>
    <lineage>
        <taxon>Eukaryota</taxon>
        <taxon>Metazoa</taxon>
        <taxon>Ecdysozoa</taxon>
        <taxon>Arthropoda</taxon>
        <taxon>Hexapoda</taxon>
        <taxon>Insecta</taxon>
        <taxon>Pterygota</taxon>
        <taxon>Neoptera</taxon>
        <taxon>Endopterygota</taxon>
        <taxon>Lepidoptera</taxon>
        <taxon>Glossata</taxon>
        <taxon>Ditrysia</taxon>
        <taxon>Tineoidea</taxon>
        <taxon>Psychidae</taxon>
        <taxon>Oiketicinae</taxon>
        <taxon>Eumeta</taxon>
    </lineage>
</organism>
<dbReference type="AlphaFoldDB" id="A0A4C1V9M1"/>
<dbReference type="EMBL" id="BGZK01000302">
    <property type="protein sequence ID" value="GBP35369.1"/>
    <property type="molecule type" value="Genomic_DNA"/>
</dbReference>
<sequence length="158" mass="17171">MSSLIAKQHRTSSAVLTTYHSSRCGVEGEIGFRDSTGIEIKTEAKVEFNKVLNNCSFMSKIMIVIKVVGMAQKSTPPHLGTHLMSCLISRGLWESEVRKEARKVVHNPSCNRSPPAVLSSQRWSSVGGGSLCPTSETNGSMCSCEPDSFWSEAGVLSY</sequence>
<protein>
    <submittedName>
        <fullName evidence="1">Uncharacterized protein</fullName>
    </submittedName>
</protein>
<accession>A0A4C1V9M1</accession>